<evidence type="ECO:0000313" key="3">
    <source>
        <dbReference type="Proteomes" id="UP000215335"/>
    </source>
</evidence>
<reference evidence="2 3" key="1">
    <citation type="journal article" date="2017" name="Curr. Biol.">
        <title>The Evolution of Venom by Co-option of Single-Copy Genes.</title>
        <authorList>
            <person name="Martinson E.O."/>
            <person name="Mrinalini"/>
            <person name="Kelkar Y.D."/>
            <person name="Chang C.H."/>
            <person name="Werren J.H."/>
        </authorList>
    </citation>
    <scope>NUCLEOTIDE SEQUENCE [LARGE SCALE GENOMIC DNA]</scope>
    <source>
        <strain evidence="2 3">Alberta</strain>
        <tissue evidence="2">Whole body</tissue>
    </source>
</reference>
<keyword evidence="1" id="KW-0812">Transmembrane</keyword>
<protein>
    <submittedName>
        <fullName evidence="2">Uncharacterized protein</fullName>
    </submittedName>
</protein>
<keyword evidence="1" id="KW-0472">Membrane</keyword>
<feature type="transmembrane region" description="Helical" evidence="1">
    <location>
        <begin position="6"/>
        <end position="24"/>
    </location>
</feature>
<gene>
    <name evidence="2" type="ORF">TSAR_002119</name>
</gene>
<keyword evidence="1" id="KW-1133">Transmembrane helix</keyword>
<dbReference type="EMBL" id="NNAY01005498">
    <property type="protein sequence ID" value="OXU16652.1"/>
    <property type="molecule type" value="Genomic_DNA"/>
</dbReference>
<sequence length="39" mass="5214">MHIYFWILNLVRTVTFYFHSYFFYDHYKFFFQNTILRFF</sequence>
<evidence type="ECO:0000313" key="2">
    <source>
        <dbReference type="EMBL" id="OXU16652.1"/>
    </source>
</evidence>
<keyword evidence="3" id="KW-1185">Reference proteome</keyword>
<evidence type="ECO:0000256" key="1">
    <source>
        <dbReference type="SAM" id="Phobius"/>
    </source>
</evidence>
<organism evidence="2 3">
    <name type="scientific">Trichomalopsis sarcophagae</name>
    <dbReference type="NCBI Taxonomy" id="543379"/>
    <lineage>
        <taxon>Eukaryota</taxon>
        <taxon>Metazoa</taxon>
        <taxon>Ecdysozoa</taxon>
        <taxon>Arthropoda</taxon>
        <taxon>Hexapoda</taxon>
        <taxon>Insecta</taxon>
        <taxon>Pterygota</taxon>
        <taxon>Neoptera</taxon>
        <taxon>Endopterygota</taxon>
        <taxon>Hymenoptera</taxon>
        <taxon>Apocrita</taxon>
        <taxon>Proctotrupomorpha</taxon>
        <taxon>Chalcidoidea</taxon>
        <taxon>Pteromalidae</taxon>
        <taxon>Pteromalinae</taxon>
        <taxon>Trichomalopsis</taxon>
    </lineage>
</organism>
<proteinExistence type="predicted"/>
<comment type="caution">
    <text evidence="2">The sequence shown here is derived from an EMBL/GenBank/DDBJ whole genome shotgun (WGS) entry which is preliminary data.</text>
</comment>
<accession>A0A232EEA9</accession>
<dbReference type="AlphaFoldDB" id="A0A232EEA9"/>
<dbReference type="Proteomes" id="UP000215335">
    <property type="component" value="Unassembled WGS sequence"/>
</dbReference>
<name>A0A232EEA9_9HYME</name>